<dbReference type="Gene3D" id="1.10.620.20">
    <property type="entry name" value="Ribonucleotide Reductase, subunit A"/>
    <property type="match status" value="1"/>
</dbReference>
<dbReference type="InterPro" id="IPR012348">
    <property type="entry name" value="RNR-like"/>
</dbReference>
<sequence>MAYSETVREDSVATMLQRLSALWRTRAAVNQGPGDYAGLVLDAEKHDFSESLLPFKDHEAWRSAPAALKSQCLSYAWGIYNLKTIYIECDIVTPACEDLIKAPPGFTKNRELIQDVISEALLDEALHTRMSIGACNYIYRERGLTPLDFEDFNLVRWRDEALATCGAEWERRLTRFGIACASETLITDYLKTMAEDQSIQAICHQVTRTHAVDEWSHSSVFSFVAADLVHGLSQSERQHLRTIIQKTVQLFANNELGAWRAAFDLVGLPDSDAILNDTGDSNEIGVYTDSVEALIERIGLADRSVRAATSLPATQALAEATS</sequence>
<protein>
    <submittedName>
        <fullName evidence="1">Diiron oxygenase</fullName>
    </submittedName>
</protein>
<proteinExistence type="predicted"/>
<comment type="caution">
    <text evidence="1">The sequence shown here is derived from an EMBL/GenBank/DDBJ whole genome shotgun (WGS) entry which is preliminary data.</text>
</comment>
<reference evidence="1 2" key="1">
    <citation type="submission" date="2021-01" db="EMBL/GenBank/DDBJ databases">
        <title>Draft Genome Sequence and Polyhydroxyalkanoate Biosynthetic Potential of Jeongeupia naejangsanensis Type Strain DSM 24253.</title>
        <authorList>
            <person name="Turrini P."/>
            <person name="Artuso I."/>
            <person name="Lugli G.A."/>
            <person name="Frangipani E."/>
            <person name="Ventura M."/>
            <person name="Visca P."/>
        </authorList>
    </citation>
    <scope>NUCLEOTIDE SEQUENCE [LARGE SCALE GENOMIC DNA]</scope>
    <source>
        <strain evidence="1 2">DSM 24253</strain>
    </source>
</reference>
<dbReference type="RefSeq" id="WP_203539033.1">
    <property type="nucleotide sequence ID" value="NZ_JAESND010000006.1"/>
</dbReference>
<accession>A0ABS2BMF6</accession>
<gene>
    <name evidence="1" type="ORF">JMJ54_13280</name>
</gene>
<name>A0ABS2BMF6_9NEIS</name>
<dbReference type="InterPro" id="IPR025859">
    <property type="entry name" value="AurF/CmlI"/>
</dbReference>
<keyword evidence="2" id="KW-1185">Reference proteome</keyword>
<evidence type="ECO:0000313" key="1">
    <source>
        <dbReference type="EMBL" id="MBM3116806.1"/>
    </source>
</evidence>
<dbReference type="Proteomes" id="UP000809431">
    <property type="component" value="Unassembled WGS sequence"/>
</dbReference>
<dbReference type="Pfam" id="PF11583">
    <property type="entry name" value="AurF"/>
    <property type="match status" value="1"/>
</dbReference>
<evidence type="ECO:0000313" key="2">
    <source>
        <dbReference type="Proteomes" id="UP000809431"/>
    </source>
</evidence>
<organism evidence="1 2">
    <name type="scientific">Jeongeupia naejangsanensis</name>
    <dbReference type="NCBI Taxonomy" id="613195"/>
    <lineage>
        <taxon>Bacteria</taxon>
        <taxon>Pseudomonadati</taxon>
        <taxon>Pseudomonadota</taxon>
        <taxon>Betaproteobacteria</taxon>
        <taxon>Neisseriales</taxon>
        <taxon>Chitinibacteraceae</taxon>
        <taxon>Jeongeupia</taxon>
    </lineage>
</organism>
<dbReference type="EMBL" id="JAESND010000006">
    <property type="protein sequence ID" value="MBM3116806.1"/>
    <property type="molecule type" value="Genomic_DNA"/>
</dbReference>